<organism evidence="1 2">
    <name type="scientific">Candidatus Giovannonibacteria bacterium RIFCSPHIGHO2_02_43_13</name>
    <dbReference type="NCBI Taxonomy" id="1798330"/>
    <lineage>
        <taxon>Bacteria</taxon>
        <taxon>Candidatus Giovannoniibacteriota</taxon>
    </lineage>
</organism>
<comment type="caution">
    <text evidence="1">The sequence shown here is derived from an EMBL/GenBank/DDBJ whole genome shotgun (WGS) entry which is preliminary data.</text>
</comment>
<evidence type="ECO:0000313" key="2">
    <source>
        <dbReference type="Proteomes" id="UP000178425"/>
    </source>
</evidence>
<gene>
    <name evidence="1" type="ORF">A2W54_03425</name>
</gene>
<accession>A0A1F5WQG4</accession>
<proteinExistence type="predicted"/>
<dbReference type="EMBL" id="MFHI01000034">
    <property type="protein sequence ID" value="OGF77827.1"/>
    <property type="molecule type" value="Genomic_DNA"/>
</dbReference>
<protein>
    <submittedName>
        <fullName evidence="1">Uncharacterized protein</fullName>
    </submittedName>
</protein>
<dbReference type="AlphaFoldDB" id="A0A1F5WQG4"/>
<reference evidence="1 2" key="1">
    <citation type="journal article" date="2016" name="Nat. Commun.">
        <title>Thousands of microbial genomes shed light on interconnected biogeochemical processes in an aquifer system.</title>
        <authorList>
            <person name="Anantharaman K."/>
            <person name="Brown C.T."/>
            <person name="Hug L.A."/>
            <person name="Sharon I."/>
            <person name="Castelle C.J."/>
            <person name="Probst A.J."/>
            <person name="Thomas B.C."/>
            <person name="Singh A."/>
            <person name="Wilkins M.J."/>
            <person name="Karaoz U."/>
            <person name="Brodie E.L."/>
            <person name="Williams K.H."/>
            <person name="Hubbard S.S."/>
            <person name="Banfield J.F."/>
        </authorList>
    </citation>
    <scope>NUCLEOTIDE SEQUENCE [LARGE SCALE GENOMIC DNA]</scope>
</reference>
<evidence type="ECO:0000313" key="1">
    <source>
        <dbReference type="EMBL" id="OGF77827.1"/>
    </source>
</evidence>
<name>A0A1F5WQG4_9BACT</name>
<sequence length="62" mass="6829">MKAGGCYEVYANWRRCKPLQNNQTIASETGEKIISPSIREPEASSGSAMGVDLKIETEGMFF</sequence>
<dbReference type="Proteomes" id="UP000178425">
    <property type="component" value="Unassembled WGS sequence"/>
</dbReference>